<evidence type="ECO:0000256" key="8">
    <source>
        <dbReference type="PROSITE-ProRule" id="PRU00023"/>
    </source>
</evidence>
<evidence type="ECO:0000256" key="2">
    <source>
        <dbReference type="ARBA" id="ARBA00022443"/>
    </source>
</evidence>
<evidence type="ECO:0000313" key="11">
    <source>
        <dbReference type="EMBL" id="KAK3862976.1"/>
    </source>
</evidence>
<dbReference type="SUPFAM" id="SSF50044">
    <property type="entry name" value="SH3-domain"/>
    <property type="match status" value="1"/>
</dbReference>
<keyword evidence="4" id="KW-0677">Repeat</keyword>
<reference evidence="11" key="1">
    <citation type="submission" date="2023-10" db="EMBL/GenBank/DDBJ databases">
        <title>Genome assemblies of two species of porcelain crab, Petrolisthes cinctipes and Petrolisthes manimaculis (Anomura: Porcellanidae).</title>
        <authorList>
            <person name="Angst P."/>
        </authorList>
    </citation>
    <scope>NUCLEOTIDE SEQUENCE</scope>
    <source>
        <strain evidence="11">PB745_01</strain>
        <tissue evidence="11">Gill</tissue>
    </source>
</reference>
<dbReference type="InterPro" id="IPR002110">
    <property type="entry name" value="Ankyrin_rpt"/>
</dbReference>
<accession>A0AAE1EX36</accession>
<dbReference type="EMBL" id="JAWQEG010004109">
    <property type="protein sequence ID" value="KAK3862976.1"/>
    <property type="molecule type" value="Genomic_DNA"/>
</dbReference>
<evidence type="ECO:0000256" key="1">
    <source>
        <dbReference type="ARBA" id="ARBA00004496"/>
    </source>
</evidence>
<dbReference type="GO" id="GO:0007165">
    <property type="term" value="P:signal transduction"/>
    <property type="evidence" value="ECO:0007669"/>
    <property type="project" value="TreeGrafter"/>
</dbReference>
<dbReference type="PANTHER" id="PTHR24155">
    <property type="entry name" value="OSTEOCLAST-STIMULATING FACTOR 1"/>
    <property type="match status" value="1"/>
</dbReference>
<dbReference type="Pfam" id="PF12796">
    <property type="entry name" value="Ank_2"/>
    <property type="match status" value="1"/>
</dbReference>
<dbReference type="GO" id="GO:0005737">
    <property type="term" value="C:cytoplasm"/>
    <property type="evidence" value="ECO:0007669"/>
    <property type="project" value="UniProtKB-SubCell"/>
</dbReference>
<dbReference type="AlphaFoldDB" id="A0AAE1EX36"/>
<proteinExistence type="predicted"/>
<dbReference type="Gene3D" id="1.25.40.20">
    <property type="entry name" value="Ankyrin repeat-containing domain"/>
    <property type="match status" value="1"/>
</dbReference>
<dbReference type="PRINTS" id="PR01415">
    <property type="entry name" value="ANKYRIN"/>
</dbReference>
<evidence type="ECO:0000259" key="10">
    <source>
        <dbReference type="PROSITE" id="PS50002"/>
    </source>
</evidence>
<dbReference type="Gene3D" id="2.30.30.40">
    <property type="entry name" value="SH3 Domains"/>
    <property type="match status" value="1"/>
</dbReference>
<keyword evidence="5 8" id="KW-0040">ANK repeat</keyword>
<evidence type="ECO:0000256" key="4">
    <source>
        <dbReference type="ARBA" id="ARBA00022737"/>
    </source>
</evidence>
<dbReference type="SMART" id="SM00326">
    <property type="entry name" value="SH3"/>
    <property type="match status" value="1"/>
</dbReference>
<feature type="repeat" description="ANK" evidence="8">
    <location>
        <begin position="108"/>
        <end position="141"/>
    </location>
</feature>
<keyword evidence="12" id="KW-1185">Reference proteome</keyword>
<dbReference type="SMART" id="SM00248">
    <property type="entry name" value="ANK"/>
    <property type="match status" value="3"/>
</dbReference>
<evidence type="ECO:0000256" key="9">
    <source>
        <dbReference type="PROSITE-ProRule" id="PRU00192"/>
    </source>
</evidence>
<dbReference type="PROSITE" id="PS50002">
    <property type="entry name" value="SH3"/>
    <property type="match status" value="1"/>
</dbReference>
<name>A0AAE1EX36_PETCI</name>
<feature type="domain" description="SH3" evidence="10">
    <location>
        <begin position="17"/>
        <end position="76"/>
    </location>
</feature>
<evidence type="ECO:0000256" key="5">
    <source>
        <dbReference type="ARBA" id="ARBA00023043"/>
    </source>
</evidence>
<keyword evidence="3" id="KW-0963">Cytoplasm</keyword>
<comment type="subcellular location">
    <subcellularLocation>
        <location evidence="1">Cytoplasm</location>
    </subcellularLocation>
</comment>
<dbReference type="InterPro" id="IPR001452">
    <property type="entry name" value="SH3_domain"/>
</dbReference>
<gene>
    <name evidence="11" type="ORF">Pcinc_031203</name>
</gene>
<dbReference type="Pfam" id="PF00018">
    <property type="entry name" value="SH3_1"/>
    <property type="match status" value="1"/>
</dbReference>
<dbReference type="Proteomes" id="UP001286313">
    <property type="component" value="Unassembled WGS sequence"/>
</dbReference>
<dbReference type="SUPFAM" id="SSF48403">
    <property type="entry name" value="Ankyrin repeat"/>
    <property type="match status" value="1"/>
</dbReference>
<keyword evidence="2 9" id="KW-0728">SH3 domain</keyword>
<comment type="caution">
    <text evidence="11">The sequence shown here is derived from an EMBL/GenBank/DDBJ whole genome shotgun (WGS) entry which is preliminary data.</text>
</comment>
<dbReference type="PROSITE" id="PS50088">
    <property type="entry name" value="ANK_REPEAT"/>
    <property type="match status" value="2"/>
</dbReference>
<comment type="function">
    <text evidence="6">Induces bone resorption, acting probably through a signaling cascade which results in the secretion of factor(s) enhancing osteoclast formation and activity.</text>
</comment>
<evidence type="ECO:0000256" key="6">
    <source>
        <dbReference type="ARBA" id="ARBA00037432"/>
    </source>
</evidence>
<sequence length="222" mass="24651">MSVPTRVAPPPPPVRKGQVQSFEAICQYKAQRDCELSFEEGDLLFITDRTDPTWWQAILDNKKGYVRSEHVTKDGVKVAIVDAARRGNLELMEECLKAGVSVNSLDKSGCSPLHAAAQAGHRNCVDRLVQDTRIQVNLQNKLGDTPLHCAAYRGHAEVVQLLLKMGARIDIVNKDNCTPRGLAKKPNIISILEESIVKNNRRKSSCYDDLEYGATYSDDSDD</sequence>
<dbReference type="InterPro" id="IPR036770">
    <property type="entry name" value="Ankyrin_rpt-contain_sf"/>
</dbReference>
<dbReference type="InterPro" id="IPR036028">
    <property type="entry name" value="SH3-like_dom_sf"/>
</dbReference>
<evidence type="ECO:0000256" key="3">
    <source>
        <dbReference type="ARBA" id="ARBA00022490"/>
    </source>
</evidence>
<evidence type="ECO:0000256" key="7">
    <source>
        <dbReference type="ARBA" id="ARBA00040640"/>
    </source>
</evidence>
<organism evidence="11 12">
    <name type="scientific">Petrolisthes cinctipes</name>
    <name type="common">Flat porcelain crab</name>
    <dbReference type="NCBI Taxonomy" id="88211"/>
    <lineage>
        <taxon>Eukaryota</taxon>
        <taxon>Metazoa</taxon>
        <taxon>Ecdysozoa</taxon>
        <taxon>Arthropoda</taxon>
        <taxon>Crustacea</taxon>
        <taxon>Multicrustacea</taxon>
        <taxon>Malacostraca</taxon>
        <taxon>Eumalacostraca</taxon>
        <taxon>Eucarida</taxon>
        <taxon>Decapoda</taxon>
        <taxon>Pleocyemata</taxon>
        <taxon>Anomura</taxon>
        <taxon>Galatheoidea</taxon>
        <taxon>Porcellanidae</taxon>
        <taxon>Petrolisthes</taxon>
    </lineage>
</organism>
<dbReference type="PANTHER" id="PTHR24155:SF10">
    <property type="entry name" value="OSTEOCLAST-STIMULATING FACTOR 1"/>
    <property type="match status" value="1"/>
</dbReference>
<evidence type="ECO:0000313" key="12">
    <source>
        <dbReference type="Proteomes" id="UP001286313"/>
    </source>
</evidence>
<protein>
    <recommendedName>
        <fullName evidence="7">Osteoclast-stimulating factor 1</fullName>
    </recommendedName>
</protein>
<dbReference type="PROSITE" id="PS50297">
    <property type="entry name" value="ANK_REP_REGION"/>
    <property type="match status" value="2"/>
</dbReference>
<feature type="repeat" description="ANK" evidence="8">
    <location>
        <begin position="142"/>
        <end position="174"/>
    </location>
</feature>